<dbReference type="EnsemblMetazoa" id="XM_031929049">
    <property type="protein sequence ID" value="XP_031784909"/>
    <property type="gene ID" value="LOC100122235"/>
</dbReference>
<dbReference type="InParanoid" id="A0A7M7QBV4"/>
<dbReference type="PANTHER" id="PTHR12271">
    <property type="entry name" value="POLY A POLYMERASE CID PAP -RELATED"/>
    <property type="match status" value="1"/>
</dbReference>
<feature type="compositionally biased region" description="Polar residues" evidence="7">
    <location>
        <begin position="141"/>
        <end position="174"/>
    </location>
</feature>
<keyword evidence="4" id="KW-0479">Metal-binding</keyword>
<evidence type="ECO:0000259" key="8">
    <source>
        <dbReference type="PROSITE" id="PS50157"/>
    </source>
</evidence>
<dbReference type="InterPro" id="IPR013087">
    <property type="entry name" value="Znf_C2H2_type"/>
</dbReference>
<dbReference type="RefSeq" id="XP_031784909.1">
    <property type="nucleotide sequence ID" value="XM_031929049.2"/>
</dbReference>
<dbReference type="InterPro" id="IPR002058">
    <property type="entry name" value="PAP_assoc"/>
</dbReference>
<dbReference type="GO" id="GO:0008270">
    <property type="term" value="F:zinc ion binding"/>
    <property type="evidence" value="ECO:0007669"/>
    <property type="project" value="UniProtKB-KW"/>
</dbReference>
<dbReference type="InterPro" id="IPR054708">
    <property type="entry name" value="MTPAP-like_central"/>
</dbReference>
<dbReference type="Gene3D" id="1.10.1410.10">
    <property type="match status" value="1"/>
</dbReference>
<proteinExistence type="predicted"/>
<evidence type="ECO:0000256" key="5">
    <source>
        <dbReference type="ARBA" id="ARBA00022842"/>
    </source>
</evidence>
<evidence type="ECO:0000256" key="1">
    <source>
        <dbReference type="ARBA" id="ARBA00001936"/>
    </source>
</evidence>
<sequence length="1175" mass="136303">MYTTLVRNYICRTTDGFLCTICHVEVKDTDDASKHVTTDDKHLAIIDCNGALPRNSRIDEQKYIELLNNGIIPVSSREYKCTFCSSTIPNLVHVSEHINGKKHIKARRKIVGDNALNNQYPSIQEPLLNVPTNDQDRNGEETSSGISCTLNSSSNDETSSGKSCILNSSSNGQDKSGEDTCSSKSCTSSNSPVHCISCKSNLESDSTLLYHKMFHLSQRSGNITDIIKFTIKDNMKKIYCLICDHIMMNEDDLERHLNGLGHQKRLVVVHCPNNNTIMSMMYLNYALYTNIPMNNIYNTLNAEFNRYLYYAGCNLHYNRVPAVQNSYANQDENSTNTMPQLQQHIHQNINSIYTEYFCFICTIRCKDENLLFMHYNYDYVHKYRMTAIHLVLKDENMQFVTYANNEVIKCLKCQIQLTELNGAVTHLFEIQHISKPADDENAQSNDSVNNANVSRTMYVCPVCKINSTYDYMMVQHLESDYHKNEMQKYYSNMNGPSFEKVIFFCPLCKTNFFNDKILLEHFYRTHEYRFKNAIQTNNITFTNSSGKDDVNYTLNNLVNLDLDINYCPMLKQRTPFQQQENDDATLKIRTKNLINFSPRYVKLCVERGDENIFQINPERIKRLQLDISLTFPHESNRGCIPCGWEISSDPQQLYEHLRTEEHEKNLQEMEENDEFFDNYRDQFSDLELAKSYMHEDSDEWVKCIACDIKIENCNLSLHTHINSEPHISNYQSYKKSADEIFQLFRNIFENLWYYIEKYFCNICSAQFEFEVDYARHLEKPSHLKEVEKRILRKQKLQFDCCILCSSYWFANSDHHSIHCDRDSHKYILKSRDFNVPEMNIFATKLLTSVEKTIDNLIIESNETILSSGASENKLLESVEAVVKSKYPLAKAYLFGSRISSLGFKDSDLDIFLDCENQYVKPKSMVESQEQLLTVQDCFHKHQDIWVIMEVIVRTRVPIIKLKHRSTNLNCDISFINGLGVEKSKILGYYVDACTPCRKLILFLKKWNLLCRLSGSRAITTYAISWLAIFYLQIKEILPSVQSLIKLQNRSNIVAGWETGVSKEISAKNIDFSISDLLKGFFTYYADFNYISDVACPFLGKVMKKSQFSNIDDLPEEMSIYKSQIKKENVEFFRLDSPMCIQDPIDLSQNITKAVTKLQLRMFKQYCAESAKGLQT</sequence>
<feature type="region of interest" description="Disordered" evidence="7">
    <location>
        <begin position="122"/>
        <end position="192"/>
    </location>
</feature>
<dbReference type="Proteomes" id="UP000002358">
    <property type="component" value="Chromosome 4"/>
</dbReference>
<dbReference type="SUPFAM" id="SSF81301">
    <property type="entry name" value="Nucleotidyltransferase"/>
    <property type="match status" value="1"/>
</dbReference>
<keyword evidence="6" id="KW-0862">Zinc</keyword>
<dbReference type="Pfam" id="PF22600">
    <property type="entry name" value="MTPAP-like_central"/>
    <property type="match status" value="1"/>
</dbReference>
<keyword evidence="10" id="KW-1185">Reference proteome</keyword>
<evidence type="ECO:0000256" key="2">
    <source>
        <dbReference type="ARBA" id="ARBA00001946"/>
    </source>
</evidence>
<dbReference type="GeneID" id="100122235"/>
<dbReference type="GO" id="GO:1990817">
    <property type="term" value="F:poly(A) RNA polymerase activity"/>
    <property type="evidence" value="ECO:0007669"/>
    <property type="project" value="UniProtKB-ARBA"/>
</dbReference>
<name>A0A7M7QBV4_NASVI</name>
<dbReference type="OrthoDB" id="407432at2759"/>
<dbReference type="PANTHER" id="PTHR12271:SF66">
    <property type="entry name" value="TERMINAL URIDYLYLTRANSFERASE TAILOR"/>
    <property type="match status" value="1"/>
</dbReference>
<comment type="cofactor">
    <cofactor evidence="2">
        <name>Mg(2+)</name>
        <dbReference type="ChEBI" id="CHEBI:18420"/>
    </cofactor>
</comment>
<dbReference type="InterPro" id="IPR043519">
    <property type="entry name" value="NT_sf"/>
</dbReference>
<evidence type="ECO:0000313" key="9">
    <source>
        <dbReference type="EnsemblMetazoa" id="XP_031784909"/>
    </source>
</evidence>
<feature type="compositionally biased region" description="Low complexity" evidence="7">
    <location>
        <begin position="180"/>
        <end position="191"/>
    </location>
</feature>
<keyword evidence="5" id="KW-0460">Magnesium</keyword>
<dbReference type="SUPFAM" id="SSF81631">
    <property type="entry name" value="PAP/OAS1 substrate-binding domain"/>
    <property type="match status" value="1"/>
</dbReference>
<dbReference type="AlphaFoldDB" id="A0A7M7QBV4"/>
<dbReference type="GO" id="GO:0003676">
    <property type="term" value="F:nucleic acid binding"/>
    <property type="evidence" value="ECO:0007669"/>
    <property type="project" value="InterPro"/>
</dbReference>
<dbReference type="PROSITE" id="PS00028">
    <property type="entry name" value="ZINC_FINGER_C2H2_1"/>
    <property type="match status" value="4"/>
</dbReference>
<protein>
    <recommendedName>
        <fullName evidence="8">C2H2-type domain-containing protein</fullName>
    </recommendedName>
</protein>
<dbReference type="Gene3D" id="3.30.460.10">
    <property type="entry name" value="Beta Polymerase, domain 2"/>
    <property type="match status" value="1"/>
</dbReference>
<comment type="cofactor">
    <cofactor evidence="1">
        <name>Mn(2+)</name>
        <dbReference type="ChEBI" id="CHEBI:29035"/>
    </cofactor>
</comment>
<evidence type="ECO:0000256" key="6">
    <source>
        <dbReference type="PROSITE-ProRule" id="PRU00042"/>
    </source>
</evidence>
<dbReference type="SMART" id="SM00355">
    <property type="entry name" value="ZnF_C2H2"/>
    <property type="match status" value="10"/>
</dbReference>
<accession>A0A7M7QBV4</accession>
<dbReference type="SMART" id="SM00451">
    <property type="entry name" value="ZnF_U1"/>
    <property type="match status" value="5"/>
</dbReference>
<evidence type="ECO:0000256" key="3">
    <source>
        <dbReference type="ARBA" id="ARBA00022679"/>
    </source>
</evidence>
<dbReference type="SMR" id="A0A7M7QBV4"/>
<keyword evidence="6" id="KW-0863">Zinc-finger</keyword>
<dbReference type="GO" id="GO:0050265">
    <property type="term" value="F:RNA uridylyltransferase activity"/>
    <property type="evidence" value="ECO:0007669"/>
    <property type="project" value="TreeGrafter"/>
</dbReference>
<reference evidence="9" key="1">
    <citation type="submission" date="2021-01" db="UniProtKB">
        <authorList>
            <consortium name="EnsemblMetazoa"/>
        </authorList>
    </citation>
    <scope>IDENTIFICATION</scope>
</reference>
<evidence type="ECO:0000256" key="7">
    <source>
        <dbReference type="SAM" id="MobiDB-lite"/>
    </source>
</evidence>
<dbReference type="InterPro" id="IPR003604">
    <property type="entry name" value="Matrin/U1-like-C_Znf_C2H2"/>
</dbReference>
<keyword evidence="3" id="KW-0808">Transferase</keyword>
<organism evidence="9 10">
    <name type="scientific">Nasonia vitripennis</name>
    <name type="common">Parasitic wasp</name>
    <dbReference type="NCBI Taxonomy" id="7425"/>
    <lineage>
        <taxon>Eukaryota</taxon>
        <taxon>Metazoa</taxon>
        <taxon>Ecdysozoa</taxon>
        <taxon>Arthropoda</taxon>
        <taxon>Hexapoda</taxon>
        <taxon>Insecta</taxon>
        <taxon>Pterygota</taxon>
        <taxon>Neoptera</taxon>
        <taxon>Endopterygota</taxon>
        <taxon>Hymenoptera</taxon>
        <taxon>Apocrita</taxon>
        <taxon>Proctotrupomorpha</taxon>
        <taxon>Chalcidoidea</taxon>
        <taxon>Pteromalidae</taxon>
        <taxon>Pteromalinae</taxon>
        <taxon>Nasonia</taxon>
    </lineage>
</organism>
<dbReference type="CDD" id="cd05402">
    <property type="entry name" value="NT_PAP_TUTase"/>
    <property type="match status" value="1"/>
</dbReference>
<dbReference type="GO" id="GO:0031123">
    <property type="term" value="P:RNA 3'-end processing"/>
    <property type="evidence" value="ECO:0007669"/>
    <property type="project" value="TreeGrafter"/>
</dbReference>
<dbReference type="PROSITE" id="PS50157">
    <property type="entry name" value="ZINC_FINGER_C2H2_2"/>
    <property type="match status" value="1"/>
</dbReference>
<dbReference type="KEGG" id="nvi:100122235"/>
<feature type="domain" description="C2H2-type" evidence="8">
    <location>
        <begin position="758"/>
        <end position="787"/>
    </location>
</feature>
<evidence type="ECO:0000313" key="10">
    <source>
        <dbReference type="Proteomes" id="UP000002358"/>
    </source>
</evidence>
<evidence type="ECO:0000256" key="4">
    <source>
        <dbReference type="ARBA" id="ARBA00022723"/>
    </source>
</evidence>
<dbReference type="Pfam" id="PF03828">
    <property type="entry name" value="PAP_assoc"/>
    <property type="match status" value="1"/>
</dbReference>